<dbReference type="Pfam" id="PF00400">
    <property type="entry name" value="WD40"/>
    <property type="match status" value="4"/>
</dbReference>
<protein>
    <submittedName>
        <fullName evidence="4">Uncharacterized protein</fullName>
    </submittedName>
</protein>
<dbReference type="Proteomes" id="UP000663879">
    <property type="component" value="Unassembled WGS sequence"/>
</dbReference>
<dbReference type="InterPro" id="IPR015943">
    <property type="entry name" value="WD40/YVTN_repeat-like_dom_sf"/>
</dbReference>
<dbReference type="InterPro" id="IPR001680">
    <property type="entry name" value="WD40_rpt"/>
</dbReference>
<dbReference type="PRINTS" id="PR00320">
    <property type="entry name" value="GPROTEINBRPT"/>
</dbReference>
<evidence type="ECO:0000256" key="1">
    <source>
        <dbReference type="ARBA" id="ARBA00022574"/>
    </source>
</evidence>
<feature type="repeat" description="WD" evidence="3">
    <location>
        <begin position="203"/>
        <end position="244"/>
    </location>
</feature>
<evidence type="ECO:0000313" key="5">
    <source>
        <dbReference type="Proteomes" id="UP000663879"/>
    </source>
</evidence>
<comment type="caution">
    <text evidence="4">The sequence shown here is derived from an EMBL/GenBank/DDBJ whole genome shotgun (WGS) entry which is preliminary data.</text>
</comment>
<dbReference type="PROSITE" id="PS50294">
    <property type="entry name" value="WD_REPEATS_REGION"/>
    <property type="match status" value="3"/>
</dbReference>
<feature type="non-terminal residue" evidence="4">
    <location>
        <position position="260"/>
    </location>
</feature>
<keyword evidence="1 3" id="KW-0853">WD repeat</keyword>
<dbReference type="EMBL" id="CAJNOC010004540">
    <property type="protein sequence ID" value="CAF1025238.1"/>
    <property type="molecule type" value="Genomic_DNA"/>
</dbReference>
<dbReference type="OrthoDB" id="6262491at2759"/>
<keyword evidence="5" id="KW-1185">Reference proteome</keyword>
<dbReference type="SMART" id="SM00320">
    <property type="entry name" value="WD40"/>
    <property type="match status" value="5"/>
</dbReference>
<dbReference type="PANTHER" id="PTHR19869">
    <property type="entry name" value="SPERMATID WD-REPEAT PROTEIN"/>
    <property type="match status" value="1"/>
</dbReference>
<organism evidence="4 5">
    <name type="scientific">Brachionus calyciflorus</name>
    <dbReference type="NCBI Taxonomy" id="104777"/>
    <lineage>
        <taxon>Eukaryota</taxon>
        <taxon>Metazoa</taxon>
        <taxon>Spiralia</taxon>
        <taxon>Gnathifera</taxon>
        <taxon>Rotifera</taxon>
        <taxon>Eurotatoria</taxon>
        <taxon>Monogononta</taxon>
        <taxon>Pseudotrocha</taxon>
        <taxon>Ploima</taxon>
        <taxon>Brachionidae</taxon>
        <taxon>Brachionus</taxon>
    </lineage>
</organism>
<keyword evidence="2" id="KW-0677">Repeat</keyword>
<dbReference type="PROSITE" id="PS50082">
    <property type="entry name" value="WD_REPEATS_2"/>
    <property type="match status" value="4"/>
</dbReference>
<dbReference type="Gene3D" id="2.130.10.10">
    <property type="entry name" value="YVTN repeat-like/Quinoprotein amine dehydrogenase"/>
    <property type="match status" value="2"/>
</dbReference>
<dbReference type="PROSITE" id="PS00678">
    <property type="entry name" value="WD_REPEATS_1"/>
    <property type="match status" value="2"/>
</dbReference>
<feature type="repeat" description="WD" evidence="3">
    <location>
        <begin position="72"/>
        <end position="113"/>
    </location>
</feature>
<dbReference type="InterPro" id="IPR020472">
    <property type="entry name" value="WD40_PAC1"/>
</dbReference>
<evidence type="ECO:0000256" key="3">
    <source>
        <dbReference type="PROSITE-ProRule" id="PRU00221"/>
    </source>
</evidence>
<dbReference type="PANTHER" id="PTHR19869:SF1">
    <property type="entry name" value="WD REPEAT-CONTAINING PROTEIN 31"/>
    <property type="match status" value="1"/>
</dbReference>
<dbReference type="AlphaFoldDB" id="A0A814IKP5"/>
<gene>
    <name evidence="4" type="ORF">OXX778_LOCUS17583</name>
</gene>
<name>A0A814IKP5_9BILA</name>
<accession>A0A814IKP5</accession>
<dbReference type="InterPro" id="IPR040066">
    <property type="entry name" value="WDR31"/>
</dbReference>
<feature type="repeat" description="WD" evidence="3">
    <location>
        <begin position="30"/>
        <end position="71"/>
    </location>
</feature>
<sequence length="260" mass="29820">MSKSFRENLAISNSSLELFDFLTNKSVKSWQGHEKDITKVLYCPKIEKYLSSSRDKTVKLWSISQEKPELDLKGHDLVVTSIAADSENRYLISGSRDNNLNLWDLQTGKLVTSAYISRNLISDIFWSNDNRLLIQTGEDKEVRIWDPYNLKVIYSFPKKQYIQSSCHISRDNNYAITSSNGFQGNGCEITIWDLRKRCIVKELFGHEQTVTCAKIINNDSQIVSCSNDSTVRLWDFKNHRLIDTVFVSNALSSVAESQDQ</sequence>
<feature type="repeat" description="WD" evidence="3">
    <location>
        <begin position="121"/>
        <end position="155"/>
    </location>
</feature>
<evidence type="ECO:0000256" key="2">
    <source>
        <dbReference type="ARBA" id="ARBA00022737"/>
    </source>
</evidence>
<dbReference type="InterPro" id="IPR036322">
    <property type="entry name" value="WD40_repeat_dom_sf"/>
</dbReference>
<dbReference type="InterPro" id="IPR019775">
    <property type="entry name" value="WD40_repeat_CS"/>
</dbReference>
<evidence type="ECO:0000313" key="4">
    <source>
        <dbReference type="EMBL" id="CAF1025238.1"/>
    </source>
</evidence>
<reference evidence="4" key="1">
    <citation type="submission" date="2021-02" db="EMBL/GenBank/DDBJ databases">
        <authorList>
            <person name="Nowell W R."/>
        </authorList>
    </citation>
    <scope>NUCLEOTIDE SEQUENCE</scope>
    <source>
        <strain evidence="4">Ploen Becks lab</strain>
    </source>
</reference>
<proteinExistence type="predicted"/>
<dbReference type="SUPFAM" id="SSF50978">
    <property type="entry name" value="WD40 repeat-like"/>
    <property type="match status" value="1"/>
</dbReference>